<reference evidence="1" key="5">
    <citation type="journal article" date="2001" name="Nature">
        <title>Functional annotation of a full-length mouse cDNA collection.</title>
        <authorList>
            <consortium name="The RIKEN Genome Exploration Research Group Phase II Team and the FANTOM Consortium"/>
        </authorList>
    </citation>
    <scope>NUCLEOTIDE SEQUENCE</scope>
    <source>
        <strain evidence="1">C57BL/6J</strain>
        <tissue evidence="1">Testis</tissue>
    </source>
</reference>
<evidence type="ECO:0000313" key="2">
    <source>
        <dbReference type="MGI" id="MGI:1918221"/>
    </source>
</evidence>
<sequence>MGGACSKSCRYNRRRVESARSLGRSQHGFSVSHKGDDSMYHIPSMDLPDLTLFIFRHQTRSGVFMLVWLLTSCTILEPPEELANTAHIPATRGVPTGVSKGALECGLPVVDLRKNSCLSFRFYLVANLLRKVCFSYKDSDFLQRRLQSPVKGKDMACVPTKVTAISLNSSHVPFVTRCFSFYSKLLWSEDNRFATLMQR</sequence>
<dbReference type="AGR" id="MGI:1918221"/>
<dbReference type="MGI" id="MGI:1918221">
    <property type="gene designation" value="4931429P17Rik"/>
</dbReference>
<protein>
    <submittedName>
        <fullName evidence="1">Uncharacterized protein</fullName>
    </submittedName>
</protein>
<reference evidence="1" key="4">
    <citation type="submission" date="2000-07" db="EMBL/GenBank/DDBJ databases">
        <authorList>
            <person name="Adachi J."/>
            <person name="Aizawa K."/>
            <person name="Akahira S."/>
            <person name="Akimura T."/>
            <person name="Arai A."/>
            <person name="Aono H."/>
            <person name="Arakawa T."/>
            <person name="Bono H."/>
            <person name="Carninci P."/>
            <person name="Fukuda S."/>
            <person name="Fukunishi Y."/>
            <person name="Furuno M."/>
            <person name="Hanagaki T."/>
            <person name="Hara A."/>
            <person name="Hayatsu N."/>
            <person name="Hiramoto K."/>
            <person name="Hiraoka T."/>
            <person name="Hori F."/>
            <person name="Imotani K."/>
            <person name="Ishii Y."/>
            <person name="Itoh M."/>
            <person name="Izawa M."/>
            <person name="Kasukawa T."/>
            <person name="Kato H."/>
            <person name="Kawai J."/>
            <person name="Kojima Y."/>
            <person name="Konno H."/>
            <person name="Kouda M."/>
            <person name="Koya S."/>
            <person name="Kurihara C."/>
            <person name="Matsuyama T."/>
            <person name="Miyazaki A."/>
            <person name="Nishi K."/>
            <person name="Nomura K."/>
            <person name="Numazaki R."/>
            <person name="Ohno M."/>
            <person name="Okazaki Y."/>
            <person name="Okido T."/>
            <person name="Owa C."/>
            <person name="Saito H."/>
            <person name="Saito R."/>
            <person name="Sakai C."/>
            <person name="Sakai K."/>
            <person name="Sano H."/>
            <person name="Sasaki D."/>
            <person name="Shibata K."/>
            <person name="Shibata Y."/>
            <person name="Shinagawa A."/>
            <person name="Shiraki T."/>
            <person name="Sogabe Y."/>
            <person name="Suzuki H."/>
            <person name="Tagami M."/>
            <person name="Tagawa A."/>
            <person name="Takahashi F."/>
            <person name="Tanaka T."/>
            <person name="Tejima Y."/>
            <person name="Toya T."/>
            <person name="Yamamura T."/>
            <person name="Yasunishi A."/>
            <person name="Yoshida K."/>
            <person name="Yoshino M."/>
            <person name="Muramatsu M."/>
            <person name="Hayashizaki Y."/>
        </authorList>
    </citation>
    <scope>NUCLEOTIDE SEQUENCE</scope>
    <source>
        <strain evidence="1">C57BL/6J</strain>
        <tissue evidence="1">Testis</tissue>
    </source>
</reference>
<reference evidence="1" key="3">
    <citation type="journal article" date="2000" name="Genome Res.">
        <title>RIKEN integrated sequence analysis (RISA) system--384-format sequencing pipeline with 384 multicapillary sequencer.</title>
        <authorList>
            <person name="Shibata K."/>
            <person name="Itoh M."/>
            <person name="Aizawa K."/>
            <person name="Nagaoka S."/>
            <person name="Sasaki N."/>
            <person name="Carninci P."/>
            <person name="Konno H."/>
            <person name="Akiyama J."/>
            <person name="Nishi K."/>
            <person name="Kitsunai T."/>
            <person name="Tashiro H."/>
            <person name="Itoh M."/>
            <person name="Sumi N."/>
            <person name="Ishii Y."/>
            <person name="Nakamura S."/>
            <person name="Hazama M."/>
            <person name="Nishine T."/>
            <person name="Harada A."/>
            <person name="Yamamoto R."/>
            <person name="Matsumoto H."/>
            <person name="Sakaguchi S."/>
            <person name="Ikegami T."/>
            <person name="Kashiwagi K."/>
            <person name="Fujiwake S."/>
            <person name="Inoue K."/>
            <person name="Togawa Y."/>
            <person name="Izawa M."/>
            <person name="Ohara E."/>
            <person name="Watahiki M."/>
            <person name="Yoneda Y."/>
            <person name="Ishikawa T."/>
            <person name="Ozawa K."/>
            <person name="Tanaka T."/>
            <person name="Matsuura S."/>
            <person name="Kawai J."/>
            <person name="Okazaki Y."/>
            <person name="Muramatsu M."/>
            <person name="Inoue Y."/>
            <person name="Kira A."/>
            <person name="Hayashizaki Y."/>
        </authorList>
    </citation>
    <scope>NUCLEOTIDE SEQUENCE</scope>
    <source>
        <strain evidence="1">C57BL/6J</strain>
        <tissue evidence="1">Testis</tissue>
    </source>
</reference>
<reference evidence="1" key="6">
    <citation type="journal article" date="2002" name="Nature">
        <title>Analysis of the mouse transcriptome based on functional annotation of 60,770 full-length cDNAs.</title>
        <authorList>
            <consortium name="The FANTOM Consortium and the RIKEN Genome Exploration Research Group Phase I and II Team"/>
        </authorList>
    </citation>
    <scope>NUCLEOTIDE SEQUENCE</scope>
    <source>
        <strain evidence="1">C57BL/6J</strain>
        <tissue evidence="1">Testis</tissue>
    </source>
</reference>
<reference evidence="1" key="8">
    <citation type="journal article" date="2005" name="Science">
        <title>Antisense Transcription in the Mammalian Transcriptome.</title>
        <authorList>
            <consortium name="RIKEN Genome Exploration Research Group and Genome Science Group (Genome Network Project Core Group) and the FANTOM Consortium"/>
        </authorList>
    </citation>
    <scope>NUCLEOTIDE SEQUENCE</scope>
    <source>
        <strain evidence="1">C57BL/6J</strain>
        <tissue evidence="1">Testis</tissue>
    </source>
</reference>
<reference evidence="1" key="2">
    <citation type="journal article" date="2000" name="Genome Res.">
        <title>Normalization and subtraction of cap-trapper-selected cDNAs to prepare full-length cDNA libraries for rapid discovery of new genes.</title>
        <authorList>
            <person name="Carninci P."/>
            <person name="Shibata Y."/>
            <person name="Hayatsu N."/>
            <person name="Sugahara Y."/>
            <person name="Shibata K."/>
            <person name="Itoh M."/>
            <person name="Konno H."/>
            <person name="Okazaki Y."/>
            <person name="Muramatsu M."/>
            <person name="Hayashizaki Y."/>
        </authorList>
    </citation>
    <scope>NUCLEOTIDE SEQUENCE</scope>
    <source>
        <strain evidence="1">C57BL/6J</strain>
        <tissue evidence="1">Testis</tissue>
    </source>
</reference>
<name>Q9D4J2_MOUSE</name>
<reference evidence="1" key="7">
    <citation type="journal article" date="2005" name="Science">
        <title>The Transcriptional Landscape of the Mammalian Genome.</title>
        <authorList>
            <consortium name="The FANTOM Consortium"/>
            <consortium name="Riken Genome Exploration Research Group and Genome Science Group (Genome Network Project Core Group)"/>
        </authorList>
    </citation>
    <scope>NUCLEOTIDE SEQUENCE</scope>
    <source>
        <strain evidence="1">C57BL/6J</strain>
        <tissue evidence="1">Testis</tissue>
    </source>
</reference>
<proteinExistence type="evidence at transcript level"/>
<evidence type="ECO:0000313" key="1">
    <source>
        <dbReference type="EMBL" id="BAB30267.1"/>
    </source>
</evidence>
<dbReference type="AlphaFoldDB" id="Q9D4J2"/>
<gene>
    <name evidence="2" type="primary">4931429P17Rik</name>
</gene>
<dbReference type="EMBL" id="AK016490">
    <property type="protein sequence ID" value="BAB30267.1"/>
    <property type="molecule type" value="mRNA"/>
</dbReference>
<accession>Q9D4J2</accession>
<organism evidence="1">
    <name type="scientific">Mus musculus</name>
    <name type="common">Mouse</name>
    <dbReference type="NCBI Taxonomy" id="10090"/>
    <lineage>
        <taxon>Eukaryota</taxon>
        <taxon>Metazoa</taxon>
        <taxon>Chordata</taxon>
        <taxon>Craniata</taxon>
        <taxon>Vertebrata</taxon>
        <taxon>Euteleostomi</taxon>
        <taxon>Mammalia</taxon>
        <taxon>Eutheria</taxon>
        <taxon>Euarchontoglires</taxon>
        <taxon>Glires</taxon>
        <taxon>Rodentia</taxon>
        <taxon>Myomorpha</taxon>
        <taxon>Muroidea</taxon>
        <taxon>Muridae</taxon>
        <taxon>Murinae</taxon>
        <taxon>Mus</taxon>
        <taxon>Mus</taxon>
    </lineage>
</organism>
<reference evidence="1" key="1">
    <citation type="journal article" date="1999" name="Methods Enzymol.">
        <title>High-efficiency full-length cDNA cloning.</title>
        <authorList>
            <person name="Carninci P."/>
            <person name="Hayashizaki Y."/>
        </authorList>
    </citation>
    <scope>NUCLEOTIDE SEQUENCE</scope>
    <source>
        <strain evidence="1">C57BL/6J</strain>
        <tissue evidence="1">Testis</tissue>
    </source>
</reference>